<dbReference type="GO" id="GO:0006351">
    <property type="term" value="P:DNA-templated transcription"/>
    <property type="evidence" value="ECO:0007669"/>
    <property type="project" value="InterPro"/>
</dbReference>
<evidence type="ECO:0000313" key="5">
    <source>
        <dbReference type="EMBL" id="KAF2127852.1"/>
    </source>
</evidence>
<gene>
    <name evidence="5" type="ORF">P153DRAFT_423864</name>
</gene>
<dbReference type="InterPro" id="IPR001138">
    <property type="entry name" value="Zn2Cys6_DnaBD"/>
</dbReference>
<dbReference type="GO" id="GO:0008270">
    <property type="term" value="F:zinc ion binding"/>
    <property type="evidence" value="ECO:0007669"/>
    <property type="project" value="InterPro"/>
</dbReference>
<dbReference type="SUPFAM" id="SSF57701">
    <property type="entry name" value="Zn2/Cys6 DNA-binding domain"/>
    <property type="match status" value="1"/>
</dbReference>
<dbReference type="Pfam" id="PF00172">
    <property type="entry name" value="Zn_clus"/>
    <property type="match status" value="1"/>
</dbReference>
<organism evidence="5 6">
    <name type="scientific">Dothidotthia symphoricarpi CBS 119687</name>
    <dbReference type="NCBI Taxonomy" id="1392245"/>
    <lineage>
        <taxon>Eukaryota</taxon>
        <taxon>Fungi</taxon>
        <taxon>Dikarya</taxon>
        <taxon>Ascomycota</taxon>
        <taxon>Pezizomycotina</taxon>
        <taxon>Dothideomycetes</taxon>
        <taxon>Pleosporomycetidae</taxon>
        <taxon>Pleosporales</taxon>
        <taxon>Dothidotthiaceae</taxon>
        <taxon>Dothidotthia</taxon>
    </lineage>
</organism>
<dbReference type="CDD" id="cd12148">
    <property type="entry name" value="fungal_TF_MHR"/>
    <property type="match status" value="1"/>
</dbReference>
<dbReference type="CDD" id="cd00067">
    <property type="entry name" value="GAL4"/>
    <property type="match status" value="1"/>
</dbReference>
<dbReference type="GO" id="GO:0000981">
    <property type="term" value="F:DNA-binding transcription factor activity, RNA polymerase II-specific"/>
    <property type="evidence" value="ECO:0007669"/>
    <property type="project" value="InterPro"/>
</dbReference>
<dbReference type="InterPro" id="IPR050613">
    <property type="entry name" value="Sec_Metabolite_Reg"/>
</dbReference>
<reference evidence="5" key="1">
    <citation type="journal article" date="2020" name="Stud. Mycol.">
        <title>101 Dothideomycetes genomes: a test case for predicting lifestyles and emergence of pathogens.</title>
        <authorList>
            <person name="Haridas S."/>
            <person name="Albert R."/>
            <person name="Binder M."/>
            <person name="Bloem J."/>
            <person name="Labutti K."/>
            <person name="Salamov A."/>
            <person name="Andreopoulos B."/>
            <person name="Baker S."/>
            <person name="Barry K."/>
            <person name="Bills G."/>
            <person name="Bluhm B."/>
            <person name="Cannon C."/>
            <person name="Castanera R."/>
            <person name="Culley D."/>
            <person name="Daum C."/>
            <person name="Ezra D."/>
            <person name="Gonzalez J."/>
            <person name="Henrissat B."/>
            <person name="Kuo A."/>
            <person name="Liang C."/>
            <person name="Lipzen A."/>
            <person name="Lutzoni F."/>
            <person name="Magnuson J."/>
            <person name="Mondo S."/>
            <person name="Nolan M."/>
            <person name="Ohm R."/>
            <person name="Pangilinan J."/>
            <person name="Park H.-J."/>
            <person name="Ramirez L."/>
            <person name="Alfaro M."/>
            <person name="Sun H."/>
            <person name="Tritt A."/>
            <person name="Yoshinaga Y."/>
            <person name="Zwiers L.-H."/>
            <person name="Turgeon B."/>
            <person name="Goodwin S."/>
            <person name="Spatafora J."/>
            <person name="Crous P."/>
            <person name="Grigoriev I."/>
        </authorList>
    </citation>
    <scope>NUCLEOTIDE SEQUENCE</scope>
    <source>
        <strain evidence="5">CBS 119687</strain>
    </source>
</reference>
<sequence>MLGGYQRRKRPVTACQPCYQKKQRCDRQVPCSNCMRRKQPELCHYAAVTIRQHSGEAGSSTSLQECRSYRQSSDYECSPSQNTAVPRHDIIDDKRHPIERLLDKFGFSPCVKFESQDISAGLVLTLQDCFEAYPRRSITDTLVQSFFEDIRRSGQQLDQALFSESYKEWWNQAPVQGLEQVMFGILLLRVCCIGSAFLQSGTSMNKQILAIGISEVSTHCDKLANRIQDLIQGMPGTKSTIYVQIIYLDAVYHSIQGHIETAWYKLSSAIRIVQHIGVNVNPQGAQHNGGLKSEIQAHHLMFLDVLIMDSILCFFLDRPPTVSEKRFIDLQSAEVGYHTNPRLESEPSLYTELMLQAKLWQLWTAMKEEDGGATFKSKSIPTQVEQRYRRLKRSFIDQLPNAFNLDHPDKQWDQQNLILKHQREWLHVNILMVQCGILQDSLLLDQAALAGMSQSERSMTHKHVKLLANSTAALREALSSLHSLSGFAKGAIAILQPFATRSAILAGLSFINIRSMHAGSRPSRSWPDYQSEDAISLKACKSHIHETLISLMASQDDPSSANETKSLQAILGRMDDLSARDVNIDVIRNDLTPQQFSDQSLIGGSLGESPNFPLLATSDFVDRPASFTSPPSMYEFEEIQNNNMQNNDYLSMFFDITNSSH</sequence>
<dbReference type="PANTHER" id="PTHR31001:SF87">
    <property type="entry name" value="COL-21"/>
    <property type="match status" value="1"/>
</dbReference>
<evidence type="ECO:0000313" key="6">
    <source>
        <dbReference type="Proteomes" id="UP000799771"/>
    </source>
</evidence>
<feature type="domain" description="Zn(2)-C6 fungal-type" evidence="4">
    <location>
        <begin position="14"/>
        <end position="45"/>
    </location>
</feature>
<evidence type="ECO:0000256" key="2">
    <source>
        <dbReference type="ARBA" id="ARBA00022723"/>
    </source>
</evidence>
<dbReference type="OrthoDB" id="5344325at2759"/>
<dbReference type="InterPro" id="IPR007219">
    <property type="entry name" value="XnlR_reg_dom"/>
</dbReference>
<protein>
    <recommendedName>
        <fullName evidence="4">Zn(2)-C6 fungal-type domain-containing protein</fullName>
    </recommendedName>
</protein>
<keyword evidence="3" id="KW-0539">Nucleus</keyword>
<dbReference type="GO" id="GO:0003677">
    <property type="term" value="F:DNA binding"/>
    <property type="evidence" value="ECO:0007669"/>
    <property type="project" value="InterPro"/>
</dbReference>
<dbReference type="Proteomes" id="UP000799771">
    <property type="component" value="Unassembled WGS sequence"/>
</dbReference>
<dbReference type="Pfam" id="PF04082">
    <property type="entry name" value="Fungal_trans"/>
    <property type="match status" value="1"/>
</dbReference>
<dbReference type="InterPro" id="IPR036864">
    <property type="entry name" value="Zn2-C6_fun-type_DNA-bd_sf"/>
</dbReference>
<dbReference type="AlphaFoldDB" id="A0A6A6A759"/>
<dbReference type="GeneID" id="54412888"/>
<keyword evidence="2" id="KW-0479">Metal-binding</keyword>
<keyword evidence="6" id="KW-1185">Reference proteome</keyword>
<dbReference type="PROSITE" id="PS50048">
    <property type="entry name" value="ZN2_CY6_FUNGAL_2"/>
    <property type="match status" value="1"/>
</dbReference>
<proteinExistence type="predicted"/>
<dbReference type="Gene3D" id="4.10.240.10">
    <property type="entry name" value="Zn(2)-C6 fungal-type DNA-binding domain"/>
    <property type="match status" value="1"/>
</dbReference>
<dbReference type="GO" id="GO:0005634">
    <property type="term" value="C:nucleus"/>
    <property type="evidence" value="ECO:0007669"/>
    <property type="project" value="UniProtKB-SubCell"/>
</dbReference>
<dbReference type="EMBL" id="ML977509">
    <property type="protein sequence ID" value="KAF2127852.1"/>
    <property type="molecule type" value="Genomic_DNA"/>
</dbReference>
<dbReference type="PANTHER" id="PTHR31001">
    <property type="entry name" value="UNCHARACTERIZED TRANSCRIPTIONAL REGULATORY PROTEIN"/>
    <property type="match status" value="1"/>
</dbReference>
<comment type="subcellular location">
    <subcellularLocation>
        <location evidence="1">Nucleus</location>
    </subcellularLocation>
</comment>
<evidence type="ECO:0000256" key="3">
    <source>
        <dbReference type="ARBA" id="ARBA00023242"/>
    </source>
</evidence>
<accession>A0A6A6A759</accession>
<evidence type="ECO:0000256" key="1">
    <source>
        <dbReference type="ARBA" id="ARBA00004123"/>
    </source>
</evidence>
<dbReference type="RefSeq" id="XP_033522241.1">
    <property type="nucleotide sequence ID" value="XM_033672456.1"/>
</dbReference>
<evidence type="ECO:0000259" key="4">
    <source>
        <dbReference type="PROSITE" id="PS50048"/>
    </source>
</evidence>
<name>A0A6A6A759_9PLEO</name>
<dbReference type="SMART" id="SM00066">
    <property type="entry name" value="GAL4"/>
    <property type="match status" value="1"/>
</dbReference>